<keyword evidence="3" id="KW-1185">Reference proteome</keyword>
<proteinExistence type="predicted"/>
<dbReference type="GO" id="GO:0005634">
    <property type="term" value="C:nucleus"/>
    <property type="evidence" value="ECO:0007669"/>
    <property type="project" value="TreeGrafter"/>
</dbReference>
<dbReference type="Pfam" id="PF10195">
    <property type="entry name" value="Phospho_p8"/>
    <property type="match status" value="1"/>
</dbReference>
<dbReference type="PANTHER" id="PTHR17149">
    <property type="entry name" value="NUCLEAR PROTEIN 1 AND 2"/>
    <property type="match status" value="1"/>
</dbReference>
<name>A0A443SBT0_9ACAR</name>
<dbReference type="GO" id="GO:0045786">
    <property type="term" value="P:negative regulation of cell cycle"/>
    <property type="evidence" value="ECO:0007669"/>
    <property type="project" value="TreeGrafter"/>
</dbReference>
<accession>A0A443SBT0</accession>
<dbReference type="PANTHER" id="PTHR17149:SF4">
    <property type="entry name" value="RH17958P"/>
    <property type="match status" value="1"/>
</dbReference>
<dbReference type="GO" id="GO:0006357">
    <property type="term" value="P:regulation of transcription by RNA polymerase II"/>
    <property type="evidence" value="ECO:0007669"/>
    <property type="project" value="TreeGrafter"/>
</dbReference>
<dbReference type="VEuPathDB" id="VectorBase:LDEU007033"/>
<evidence type="ECO:0000313" key="3">
    <source>
        <dbReference type="Proteomes" id="UP000288716"/>
    </source>
</evidence>
<gene>
    <name evidence="2" type="ORF">B4U80_05524</name>
</gene>
<feature type="region of interest" description="Disordered" evidence="1">
    <location>
        <begin position="13"/>
        <end position="68"/>
    </location>
</feature>
<comment type="caution">
    <text evidence="2">The sequence shown here is derived from an EMBL/GenBank/DDBJ whole genome shotgun (WGS) entry which is preliminary data.</text>
</comment>
<protein>
    <submittedName>
        <fullName evidence="2">p8 nuclear protein-like protein</fullName>
    </submittedName>
</protein>
<dbReference type="InterPro" id="IPR018792">
    <property type="entry name" value="NUPR1-like"/>
</dbReference>
<dbReference type="AlphaFoldDB" id="A0A443SBT0"/>
<dbReference type="STRING" id="299467.A0A443SBT0"/>
<dbReference type="EMBL" id="NCKV01004165">
    <property type="protein sequence ID" value="RWS25008.1"/>
    <property type="molecule type" value="Genomic_DNA"/>
</dbReference>
<reference evidence="2 3" key="1">
    <citation type="journal article" date="2018" name="Gigascience">
        <title>Genomes of trombidid mites reveal novel predicted allergens and laterally-transferred genes associated with secondary metabolism.</title>
        <authorList>
            <person name="Dong X."/>
            <person name="Chaisiri K."/>
            <person name="Xia D."/>
            <person name="Armstrong S.D."/>
            <person name="Fang Y."/>
            <person name="Donnelly M.J."/>
            <person name="Kadowaki T."/>
            <person name="McGarry J.W."/>
            <person name="Darby A.C."/>
            <person name="Makepeace B.L."/>
        </authorList>
    </citation>
    <scope>NUCLEOTIDE SEQUENCE [LARGE SCALE GENOMIC DNA]</scope>
    <source>
        <strain evidence="2">UoL-UT</strain>
    </source>
</reference>
<dbReference type="OrthoDB" id="10030453at2759"/>
<sequence>MSEAHFDQYEHFNFDQDKYMYSGHSGKQRTKKEASMNTNQHDPSGHSRKIVTKMQNTETKRRNSKGNL</sequence>
<dbReference type="GO" id="GO:0008285">
    <property type="term" value="P:negative regulation of cell population proliferation"/>
    <property type="evidence" value="ECO:0007669"/>
    <property type="project" value="TreeGrafter"/>
</dbReference>
<dbReference type="Proteomes" id="UP000288716">
    <property type="component" value="Unassembled WGS sequence"/>
</dbReference>
<evidence type="ECO:0000313" key="2">
    <source>
        <dbReference type="EMBL" id="RWS25008.1"/>
    </source>
</evidence>
<organism evidence="2 3">
    <name type="scientific">Leptotrombidium deliense</name>
    <dbReference type="NCBI Taxonomy" id="299467"/>
    <lineage>
        <taxon>Eukaryota</taxon>
        <taxon>Metazoa</taxon>
        <taxon>Ecdysozoa</taxon>
        <taxon>Arthropoda</taxon>
        <taxon>Chelicerata</taxon>
        <taxon>Arachnida</taxon>
        <taxon>Acari</taxon>
        <taxon>Acariformes</taxon>
        <taxon>Trombidiformes</taxon>
        <taxon>Prostigmata</taxon>
        <taxon>Anystina</taxon>
        <taxon>Parasitengona</taxon>
        <taxon>Trombiculoidea</taxon>
        <taxon>Trombiculidae</taxon>
        <taxon>Leptotrombidium</taxon>
    </lineage>
</organism>
<evidence type="ECO:0000256" key="1">
    <source>
        <dbReference type="SAM" id="MobiDB-lite"/>
    </source>
</evidence>